<protein>
    <submittedName>
        <fullName evidence="1">Uncharacterized protein</fullName>
    </submittedName>
</protein>
<proteinExistence type="predicted"/>
<dbReference type="Proteomes" id="UP000639775">
    <property type="component" value="Unassembled WGS sequence"/>
</dbReference>
<name>A0A967BI71_9RHOB</name>
<reference evidence="1" key="1">
    <citation type="submission" date="2020-03" db="EMBL/GenBank/DDBJ databases">
        <title>Roseovarius gahaiensis sp. nov., isolated from Gahai Saline Lake, China.</title>
        <authorList>
            <person name="Sun X."/>
        </authorList>
    </citation>
    <scope>NUCLEOTIDE SEQUENCE</scope>
    <source>
        <strain evidence="1">GH877</strain>
    </source>
</reference>
<sequence>MKIISNRKIYDTEKSQEITNVRHSNRNNISWYEEILYQSKNGAWFLKGEGGPISHYAVDLGDGNKEGSCKLTPMSVNATIKWLEKHAKYSIIEELFLDYLEDA</sequence>
<gene>
    <name evidence="1" type="ORF">HAT86_11360</name>
</gene>
<evidence type="ECO:0000313" key="1">
    <source>
        <dbReference type="EMBL" id="NHQ75057.1"/>
    </source>
</evidence>
<comment type="caution">
    <text evidence="1">The sequence shown here is derived from an EMBL/GenBank/DDBJ whole genome shotgun (WGS) entry which is preliminary data.</text>
</comment>
<keyword evidence="2" id="KW-1185">Reference proteome</keyword>
<evidence type="ECO:0000313" key="2">
    <source>
        <dbReference type="Proteomes" id="UP000639775"/>
    </source>
</evidence>
<dbReference type="EMBL" id="JAAORB010000024">
    <property type="protein sequence ID" value="NHQ75057.1"/>
    <property type="molecule type" value="Genomic_DNA"/>
</dbReference>
<accession>A0A967BI71</accession>
<organism evidence="1 2">
    <name type="scientific">Roseovarius gahaiensis</name>
    <dbReference type="NCBI Taxonomy" id="2716691"/>
    <lineage>
        <taxon>Bacteria</taxon>
        <taxon>Pseudomonadati</taxon>
        <taxon>Pseudomonadota</taxon>
        <taxon>Alphaproteobacteria</taxon>
        <taxon>Rhodobacterales</taxon>
        <taxon>Roseobacteraceae</taxon>
        <taxon>Roseovarius</taxon>
    </lineage>
</organism>
<dbReference type="AlphaFoldDB" id="A0A967BI71"/>
<dbReference type="RefSeq" id="WP_167197516.1">
    <property type="nucleotide sequence ID" value="NZ_JAAORB010000024.1"/>
</dbReference>